<dbReference type="EMBL" id="LNZH02000113">
    <property type="protein sequence ID" value="OCB90920.1"/>
    <property type="molecule type" value="Genomic_DNA"/>
</dbReference>
<feature type="region of interest" description="Disordered" evidence="1">
    <location>
        <begin position="253"/>
        <end position="288"/>
    </location>
</feature>
<name>A0A9Q5I3U5_SANBA</name>
<feature type="compositionally biased region" description="Polar residues" evidence="1">
    <location>
        <begin position="427"/>
        <end position="452"/>
    </location>
</feature>
<organism evidence="2 3">
    <name type="scientific">Sanghuangporus baumii</name>
    <name type="common">Phellinus baumii</name>
    <dbReference type="NCBI Taxonomy" id="108892"/>
    <lineage>
        <taxon>Eukaryota</taxon>
        <taxon>Fungi</taxon>
        <taxon>Dikarya</taxon>
        <taxon>Basidiomycota</taxon>
        <taxon>Agaricomycotina</taxon>
        <taxon>Agaricomycetes</taxon>
        <taxon>Hymenochaetales</taxon>
        <taxon>Hymenochaetaceae</taxon>
        <taxon>Sanghuangporus</taxon>
    </lineage>
</organism>
<proteinExistence type="predicted"/>
<feature type="compositionally biased region" description="Low complexity" evidence="1">
    <location>
        <begin position="549"/>
        <end position="569"/>
    </location>
</feature>
<feature type="compositionally biased region" description="Low complexity" evidence="1">
    <location>
        <begin position="593"/>
        <end position="605"/>
    </location>
</feature>
<keyword evidence="3" id="KW-1185">Reference proteome</keyword>
<feature type="region of interest" description="Disordered" evidence="1">
    <location>
        <begin position="400"/>
        <end position="460"/>
    </location>
</feature>
<feature type="compositionally biased region" description="Polar residues" evidence="1">
    <location>
        <begin position="808"/>
        <end position="820"/>
    </location>
</feature>
<evidence type="ECO:0000313" key="2">
    <source>
        <dbReference type="EMBL" id="OCB90920.1"/>
    </source>
</evidence>
<feature type="compositionally biased region" description="Polar residues" evidence="1">
    <location>
        <begin position="578"/>
        <end position="587"/>
    </location>
</feature>
<dbReference type="Proteomes" id="UP000757232">
    <property type="component" value="Unassembled WGS sequence"/>
</dbReference>
<evidence type="ECO:0000256" key="1">
    <source>
        <dbReference type="SAM" id="MobiDB-lite"/>
    </source>
</evidence>
<feature type="compositionally biased region" description="Low complexity" evidence="1">
    <location>
        <begin position="966"/>
        <end position="990"/>
    </location>
</feature>
<gene>
    <name evidence="2" type="ORF">A7U60_g1830</name>
</gene>
<protein>
    <submittedName>
        <fullName evidence="2">Uncharacterized protein</fullName>
    </submittedName>
</protein>
<sequence length="1163" mass="124686">MVPNENGLSRLNNHNLILNTAHHIFAKGDNNGSQHNIWDGACHSFAKEKTFQQTAWTMDEFGFRSTSGDSLSVSHTPSASSPASRKTTASRSNVSLYLSQPSRLPSPGGPSIGHSPAPLSSRANGKGSVMPTTSSASGSAGISRLRSLRNMLPFGPKQPNNNSNAAPSSTPLSRKPTNPSVPSTPAQTVDLKHRRSSSSIPTPSGMGGVSKHGFLSVGRRTSFSLHKEKTLPALPSLPRSHSEDLGSHGAPVMTISPSSTKPSNVDGARGGLPLSDDPFRRPSPSAAATTFFQRGSSREELGTIRSRGDLSTIIESELSNLSILKHSPPLNPYQGDCLQAQEDNESDKQMLVQLAEQDDKNNNLSIMYGQHTDVTAATADLSASWEAGIKELRQSLHLRVPGDRYPEDGGTSPSTFSVSPVSDPTSAQEQTPPTSVPVTSKSESEVQLNSPEVEQEGEVSFELSKVDPALAALLNPAKRSSRIEDVIVAAADSIEPPPPMNSSPSASPSPEPDDLGTRLSADLEGKWDAETSSRRASTNSRRRSVGMQSSPVRRSRPSSLVLSSDSLPVAHRTKKTSIESTPMNGNVRQFRLSSTTRPGSTSPRTSYEDLTETIRRPDVLGTSHSGLSKRGPDLGKRRAHVARLYETPSRPSTAGSTHIGRVSSEGGRPFLSSARTSEERPPRVHSPISCSRPTTSLGMSSRTRNAMAGDPPERPATALSSIGRGPPPVPQRSRKRSLSATTDPRHQHPNAPDWMGPRTVRAFAAAGLLNGNTDHTKERNIPPPIPSRAESRMRMTNSRPSHDRDYRSLQTESAATSSYAPSRAGFSERSQPPSSIGRRRASSRVMTATEVASTRVESPVTSITSSSNARTVFSSSTATSLSCSSPHQQYQVAHLESEISSLKDKHSAEMAAILSALADSQRASKLLRDENSQLQGRIRDLEEQCADLAEQLEEARKQPPPPPLPSSLTRSLLRQHRSSPQGSPRGSPSRNRAFVRSPVDSLASDYDTTDAHTTMRENGGLLTPNFMSSSFLQSRENRPRTRASTTSSVFPVLPSNMSMLLHDDGSDSYSNPSGGLALLQSNAYSSSAGSPAASPTLNVNRLTTSSSIPNEKIRHATTLSLSSIEMSMLSSLPGSPKSLKLKPEHEKHLCDLKSLDFSVTDSD</sequence>
<dbReference type="OrthoDB" id="3216045at2759"/>
<feature type="compositionally biased region" description="Low complexity" evidence="1">
    <location>
        <begin position="159"/>
        <end position="169"/>
    </location>
</feature>
<feature type="region of interest" description="Disordered" evidence="1">
    <location>
        <begin position="491"/>
        <end position="866"/>
    </location>
</feature>
<feature type="compositionally biased region" description="Low complexity" evidence="1">
    <location>
        <begin position="132"/>
        <end position="145"/>
    </location>
</feature>
<feature type="compositionally biased region" description="Polar residues" evidence="1">
    <location>
        <begin position="844"/>
        <end position="866"/>
    </location>
</feature>
<feature type="compositionally biased region" description="Polar residues" evidence="1">
    <location>
        <begin position="170"/>
        <end position="187"/>
    </location>
</feature>
<reference evidence="2" key="1">
    <citation type="submission" date="2016-06" db="EMBL/GenBank/DDBJ databases">
        <title>Draft Genome sequence of the fungus Inonotus baumii.</title>
        <authorList>
            <person name="Zhu H."/>
            <person name="Lin W."/>
        </authorList>
    </citation>
    <scope>NUCLEOTIDE SEQUENCE</scope>
    <source>
        <strain evidence="2">821</strain>
    </source>
</reference>
<feature type="compositionally biased region" description="Low complexity" evidence="1">
    <location>
        <begin position="411"/>
        <end position="426"/>
    </location>
</feature>
<feature type="region of interest" description="Disordered" evidence="1">
    <location>
        <begin position="229"/>
        <end position="248"/>
    </location>
</feature>
<feature type="compositionally biased region" description="Polar residues" evidence="1">
    <location>
        <begin position="688"/>
        <end position="704"/>
    </location>
</feature>
<comment type="caution">
    <text evidence="2">The sequence shown here is derived from an EMBL/GenBank/DDBJ whole genome shotgun (WGS) entry which is preliminary data.</text>
</comment>
<feature type="region of interest" description="Disordered" evidence="1">
    <location>
        <begin position="66"/>
        <end position="210"/>
    </location>
</feature>
<feature type="region of interest" description="Disordered" evidence="1">
    <location>
        <begin position="953"/>
        <end position="1024"/>
    </location>
</feature>
<accession>A0A9Q5I3U5</accession>
<dbReference type="AlphaFoldDB" id="A0A9Q5I3U5"/>
<evidence type="ECO:0000313" key="3">
    <source>
        <dbReference type="Proteomes" id="UP000757232"/>
    </source>
</evidence>
<feature type="compositionally biased region" description="Basic and acidic residues" evidence="1">
    <location>
        <begin position="521"/>
        <end position="533"/>
    </location>
</feature>
<feature type="compositionally biased region" description="Polar residues" evidence="1">
    <location>
        <begin position="66"/>
        <end position="103"/>
    </location>
</feature>